<name>A0ABP9F7A2_9GAMM</name>
<dbReference type="PROSITE" id="PS50931">
    <property type="entry name" value="HTH_LYSR"/>
    <property type="match status" value="1"/>
</dbReference>
<keyword evidence="4" id="KW-0804">Transcription</keyword>
<keyword evidence="7" id="KW-1185">Reference proteome</keyword>
<proteinExistence type="inferred from homology"/>
<organism evidence="6 7">
    <name type="scientific">Ferrimonas pelagia</name>
    <dbReference type="NCBI Taxonomy" id="1177826"/>
    <lineage>
        <taxon>Bacteria</taxon>
        <taxon>Pseudomonadati</taxon>
        <taxon>Pseudomonadota</taxon>
        <taxon>Gammaproteobacteria</taxon>
        <taxon>Alteromonadales</taxon>
        <taxon>Ferrimonadaceae</taxon>
        <taxon>Ferrimonas</taxon>
    </lineage>
</organism>
<dbReference type="PANTHER" id="PTHR30118:SF11">
    <property type="entry name" value="HTH-TYPE TRANSCRIPTIONAL REGULATOR YIDZ"/>
    <property type="match status" value="1"/>
</dbReference>
<comment type="caution">
    <text evidence="6">The sequence shown here is derived from an EMBL/GenBank/DDBJ whole genome shotgun (WGS) entry which is preliminary data.</text>
</comment>
<dbReference type="EMBL" id="BAABJZ010000094">
    <property type="protein sequence ID" value="GAA4895047.1"/>
    <property type="molecule type" value="Genomic_DNA"/>
</dbReference>
<dbReference type="RefSeq" id="WP_345336287.1">
    <property type="nucleotide sequence ID" value="NZ_BAABJZ010000094.1"/>
</dbReference>
<evidence type="ECO:0000256" key="4">
    <source>
        <dbReference type="ARBA" id="ARBA00023163"/>
    </source>
</evidence>
<evidence type="ECO:0000256" key="1">
    <source>
        <dbReference type="ARBA" id="ARBA00009437"/>
    </source>
</evidence>
<evidence type="ECO:0000256" key="3">
    <source>
        <dbReference type="ARBA" id="ARBA00023125"/>
    </source>
</evidence>
<dbReference type="Pfam" id="PF00126">
    <property type="entry name" value="HTH_1"/>
    <property type="match status" value="1"/>
</dbReference>
<comment type="similarity">
    <text evidence="1">Belongs to the LysR transcriptional regulatory family.</text>
</comment>
<dbReference type="InterPro" id="IPR036388">
    <property type="entry name" value="WH-like_DNA-bd_sf"/>
</dbReference>
<sequence>MNRLGDINIFTIKVFVMVYESLNSLSVANSLNVAPSKVSRCLSAMRHAMDDKLFIRRQYGFEPTPLADKLYPYFQQVLCLCSQASENCERNQTQLKHSFVISAPPTLSNRLAARLKRVAAEHEFDLALHVRPLTSNAYDELVQHRTDLLITFKPCDKEQTESTFIATGNQVYLVGRQDHAIWQRPTTNFLQAMVNYPFLITECTAFNDRIDPLELYAMDHGQQLHLAGKASALSEVSEYLLDSDALSFIGSHCAARFLGHMPGLRAQPLTSVEYDLLHERQSRPEYYCVTRKDDSQLPKWLIEEVQHFVRDNVTEIAEQAA</sequence>
<dbReference type="InterPro" id="IPR050389">
    <property type="entry name" value="LysR-type_TF"/>
</dbReference>
<gene>
    <name evidence="6" type="ORF">GCM10023333_30310</name>
</gene>
<feature type="domain" description="HTH lysR-type" evidence="5">
    <location>
        <begin position="12"/>
        <end position="64"/>
    </location>
</feature>
<dbReference type="PANTHER" id="PTHR30118">
    <property type="entry name" value="HTH-TYPE TRANSCRIPTIONAL REGULATOR LEUO-RELATED"/>
    <property type="match status" value="1"/>
</dbReference>
<dbReference type="Proteomes" id="UP001499988">
    <property type="component" value="Unassembled WGS sequence"/>
</dbReference>
<dbReference type="InterPro" id="IPR000847">
    <property type="entry name" value="LysR_HTH_N"/>
</dbReference>
<evidence type="ECO:0000313" key="6">
    <source>
        <dbReference type="EMBL" id="GAA4895047.1"/>
    </source>
</evidence>
<dbReference type="InterPro" id="IPR036390">
    <property type="entry name" value="WH_DNA-bd_sf"/>
</dbReference>
<evidence type="ECO:0000256" key="2">
    <source>
        <dbReference type="ARBA" id="ARBA00023015"/>
    </source>
</evidence>
<accession>A0ABP9F7A2</accession>
<protein>
    <submittedName>
        <fullName evidence="6">LysR family transcriptional regulator</fullName>
    </submittedName>
</protein>
<keyword evidence="2" id="KW-0805">Transcription regulation</keyword>
<reference evidence="7" key="1">
    <citation type="journal article" date="2019" name="Int. J. Syst. Evol. Microbiol.">
        <title>The Global Catalogue of Microorganisms (GCM) 10K type strain sequencing project: providing services to taxonomists for standard genome sequencing and annotation.</title>
        <authorList>
            <consortium name="The Broad Institute Genomics Platform"/>
            <consortium name="The Broad Institute Genome Sequencing Center for Infectious Disease"/>
            <person name="Wu L."/>
            <person name="Ma J."/>
        </authorList>
    </citation>
    <scope>NUCLEOTIDE SEQUENCE [LARGE SCALE GENOMIC DNA]</scope>
    <source>
        <strain evidence="7">JCM 18401</strain>
    </source>
</reference>
<dbReference type="Gene3D" id="3.40.190.10">
    <property type="entry name" value="Periplasmic binding protein-like II"/>
    <property type="match status" value="2"/>
</dbReference>
<dbReference type="Pfam" id="PF03466">
    <property type="entry name" value="LysR_substrate"/>
    <property type="match status" value="1"/>
</dbReference>
<evidence type="ECO:0000313" key="7">
    <source>
        <dbReference type="Proteomes" id="UP001499988"/>
    </source>
</evidence>
<dbReference type="Gene3D" id="1.10.10.10">
    <property type="entry name" value="Winged helix-like DNA-binding domain superfamily/Winged helix DNA-binding domain"/>
    <property type="match status" value="1"/>
</dbReference>
<dbReference type="SUPFAM" id="SSF53850">
    <property type="entry name" value="Periplasmic binding protein-like II"/>
    <property type="match status" value="1"/>
</dbReference>
<evidence type="ECO:0000259" key="5">
    <source>
        <dbReference type="PROSITE" id="PS50931"/>
    </source>
</evidence>
<keyword evidence="3" id="KW-0238">DNA-binding</keyword>
<dbReference type="InterPro" id="IPR005119">
    <property type="entry name" value="LysR_subst-bd"/>
</dbReference>
<dbReference type="SUPFAM" id="SSF46785">
    <property type="entry name" value="Winged helix' DNA-binding domain"/>
    <property type="match status" value="1"/>
</dbReference>